<name>A0A2N0WII1_9GAMM</name>
<reference evidence="1 2" key="1">
    <citation type="submission" date="2017-12" db="EMBL/GenBank/DDBJ databases">
        <title>Draft Genome sequences of multiple microbial strains isolated from spacecraft associated surfaces.</title>
        <authorList>
            <person name="Seuylemezian A."/>
            <person name="Vaishampayan P."/>
            <person name="Venkateswaran K."/>
        </authorList>
    </citation>
    <scope>NUCLEOTIDE SEQUENCE [LARGE SCALE GENOMIC DNA]</scope>
    <source>
        <strain evidence="1 2">2P01AA</strain>
    </source>
</reference>
<accession>A0A2N0WII1</accession>
<evidence type="ECO:0000313" key="1">
    <source>
        <dbReference type="EMBL" id="PKF35571.1"/>
    </source>
</evidence>
<comment type="caution">
    <text evidence="1">The sequence shown here is derived from an EMBL/GenBank/DDBJ whole genome shotgun (WGS) entry which is preliminary data.</text>
</comment>
<dbReference type="RefSeq" id="WP_101235792.1">
    <property type="nucleotide sequence ID" value="NZ_PISJ01000005.1"/>
</dbReference>
<protein>
    <submittedName>
        <fullName evidence="1">Uncharacterized protein</fullName>
    </submittedName>
</protein>
<dbReference type="Proteomes" id="UP000233553">
    <property type="component" value="Unassembled WGS sequence"/>
</dbReference>
<dbReference type="EMBL" id="PISJ01000005">
    <property type="protein sequence ID" value="PKF35571.1"/>
    <property type="molecule type" value="Genomic_DNA"/>
</dbReference>
<sequence>MLKAISSYYRLKNGYAEDNLTALLSFSTKAGAADPVSSIELDGVSSNGREYRISADITNLQVATLAMCLYVEKGRVVTDTLDMFDALAAIHGDIDLNPLDDLKEGLWVTI</sequence>
<gene>
    <name evidence="1" type="ORF">CW311_04590</name>
</gene>
<evidence type="ECO:0000313" key="2">
    <source>
        <dbReference type="Proteomes" id="UP000233553"/>
    </source>
</evidence>
<organism evidence="1 2">
    <name type="scientific">Acinetobacter proteolyticus</name>
    <dbReference type="NCBI Taxonomy" id="1776741"/>
    <lineage>
        <taxon>Bacteria</taxon>
        <taxon>Pseudomonadati</taxon>
        <taxon>Pseudomonadota</taxon>
        <taxon>Gammaproteobacteria</taxon>
        <taxon>Moraxellales</taxon>
        <taxon>Moraxellaceae</taxon>
        <taxon>Acinetobacter</taxon>
    </lineage>
</organism>
<proteinExistence type="predicted"/>
<dbReference type="AlphaFoldDB" id="A0A2N0WII1"/>